<dbReference type="Proteomes" id="UP000594029">
    <property type="component" value="Segment"/>
</dbReference>
<name>A0A7U3NJY6_9CAUD</name>
<keyword evidence="1 2" id="KW-0238">DNA-binding</keyword>
<evidence type="ECO:0000256" key="3">
    <source>
        <dbReference type="SAM" id="MobiDB-lite"/>
    </source>
</evidence>
<dbReference type="InterPro" id="IPR012340">
    <property type="entry name" value="NA-bd_OB-fold"/>
</dbReference>
<proteinExistence type="predicted"/>
<dbReference type="Gene3D" id="2.40.50.140">
    <property type="entry name" value="Nucleic acid-binding proteins"/>
    <property type="match status" value="1"/>
</dbReference>
<dbReference type="GO" id="GO:0003697">
    <property type="term" value="F:single-stranded DNA binding"/>
    <property type="evidence" value="ECO:0007669"/>
    <property type="project" value="InterPro"/>
</dbReference>
<dbReference type="EMBL" id="MW084976">
    <property type="protein sequence ID" value="QOV08372.1"/>
    <property type="molecule type" value="Genomic_DNA"/>
</dbReference>
<accession>A0A7U3NJY6</accession>
<dbReference type="InterPro" id="IPR000424">
    <property type="entry name" value="Primosome_PriB/ssb"/>
</dbReference>
<reference evidence="4 5" key="1">
    <citation type="submission" date="2020-10" db="EMBL/GenBank/DDBJ databases">
        <authorList>
            <person name="Kazantseva O.A."/>
            <person name="Piligrimova E.G."/>
            <person name="Shadrin A.M."/>
        </authorList>
    </citation>
    <scope>NUCLEOTIDE SEQUENCE [LARGE SCALE GENOMIC DNA]</scope>
</reference>
<feature type="region of interest" description="Disordered" evidence="3">
    <location>
        <begin position="340"/>
        <end position="380"/>
    </location>
</feature>
<evidence type="ECO:0000256" key="1">
    <source>
        <dbReference type="ARBA" id="ARBA00023125"/>
    </source>
</evidence>
<evidence type="ECO:0000313" key="5">
    <source>
        <dbReference type="Proteomes" id="UP000594029"/>
    </source>
</evidence>
<evidence type="ECO:0000313" key="4">
    <source>
        <dbReference type="EMBL" id="QOV08372.1"/>
    </source>
</evidence>
<gene>
    <name evidence="4" type="ORF">Kirov_173</name>
</gene>
<organism evidence="4 5">
    <name type="scientific">Bacillus phage Kirov</name>
    <dbReference type="NCBI Taxonomy" id="2783539"/>
    <lineage>
        <taxon>Viruses</taxon>
        <taxon>Duplodnaviria</taxon>
        <taxon>Heunggongvirae</taxon>
        <taxon>Uroviricota</taxon>
        <taxon>Caudoviricetes</taxon>
        <taxon>Andregratiavirinae</taxon>
        <taxon>Kirovvirus</taxon>
        <taxon>Kirovvirus kirov</taxon>
    </lineage>
</organism>
<evidence type="ECO:0000256" key="2">
    <source>
        <dbReference type="PROSITE-ProRule" id="PRU00252"/>
    </source>
</evidence>
<feature type="compositionally biased region" description="Basic and acidic residues" evidence="3">
    <location>
        <begin position="340"/>
        <end position="360"/>
    </location>
</feature>
<protein>
    <submittedName>
        <fullName evidence="4">SsDNA-binding protein</fullName>
    </submittedName>
</protein>
<dbReference type="PROSITE" id="PS50935">
    <property type="entry name" value="SSB"/>
    <property type="match status" value="1"/>
</dbReference>
<keyword evidence="5" id="KW-1185">Reference proteome</keyword>
<feature type="compositionally biased region" description="Acidic residues" evidence="3">
    <location>
        <begin position="366"/>
        <end position="380"/>
    </location>
</feature>
<sequence length="380" mass="43569">MTNELQQTKNSFKFIGKVTGIDKEHAFKEEEAKKGKMQGETYRALRFGVKTSETNTMNVEMFDFEPNEVFMWNSDKKKKDKGYKGDRIPFGEWEENQEQLREDGYAVLQTRIGLNYGEDGKLISKGLPSFVASKEIFEKLNNGDSVVVEGEIRYGHYEDRNGKQQEKKSYIAKKVFRLKDIDFDAEDFEEVTYFEQEMVFVDAMIEAKEGKAFVTARHINYNKTFHDTQMEVVFKEEDGTVDAGMKKLAEAFAKKIKFGDLLTVRGNALNRVIIEEVEGEEEGEEEDMLNLLGGKSKPKHAQAFVSRTYISAMQIEGVDAWDKKVYAEADFEEAKKASELLTKKDNSLTDELGGKDKKDNNPFAGEEPDMDEFEEDDLPF</sequence>